<dbReference type="Proteomes" id="UP000218209">
    <property type="component" value="Unassembled WGS sequence"/>
</dbReference>
<accession>A0A1X6NIN5</accession>
<keyword evidence="2" id="KW-1185">Reference proteome</keyword>
<dbReference type="AlphaFoldDB" id="A0A1X6NIN5"/>
<organism evidence="1 2">
    <name type="scientific">Porphyra umbilicalis</name>
    <name type="common">Purple laver</name>
    <name type="synonym">Red alga</name>
    <dbReference type="NCBI Taxonomy" id="2786"/>
    <lineage>
        <taxon>Eukaryota</taxon>
        <taxon>Rhodophyta</taxon>
        <taxon>Bangiophyceae</taxon>
        <taxon>Bangiales</taxon>
        <taxon>Bangiaceae</taxon>
        <taxon>Porphyra</taxon>
    </lineage>
</organism>
<evidence type="ECO:0000313" key="1">
    <source>
        <dbReference type="EMBL" id="OSX68478.1"/>
    </source>
</evidence>
<name>A0A1X6NIN5_PORUM</name>
<sequence>RAVPRVGASAPTAGAVGLTCEPVLRPWVWLRACGVAPFSPARRAGGCWVPLGFPLPLCAHSPCRPRCAGLAGVLSGVAVGASMVRRTGAIFPLATVGALLGGLTGNLFADHVASWVLGTYKYDPVATREALAAFAVRRHPPGSPPPPST</sequence>
<dbReference type="EMBL" id="KV920497">
    <property type="protein sequence ID" value="OSX68478.1"/>
    <property type="molecule type" value="Genomic_DNA"/>
</dbReference>
<protein>
    <submittedName>
        <fullName evidence="1">Uncharacterized protein</fullName>
    </submittedName>
</protein>
<feature type="non-terminal residue" evidence="1">
    <location>
        <position position="1"/>
    </location>
</feature>
<reference evidence="1 2" key="1">
    <citation type="submission" date="2017-03" db="EMBL/GenBank/DDBJ databases">
        <title>WGS assembly of Porphyra umbilicalis.</title>
        <authorList>
            <person name="Brawley S.H."/>
            <person name="Blouin N.A."/>
            <person name="Ficko-Blean E."/>
            <person name="Wheeler G.L."/>
            <person name="Lohr M."/>
            <person name="Goodson H.V."/>
            <person name="Jenkins J.W."/>
            <person name="Blaby-Haas C.E."/>
            <person name="Helliwell K.E."/>
            <person name="Chan C."/>
            <person name="Marriage T."/>
            <person name="Bhattacharya D."/>
            <person name="Klein A.S."/>
            <person name="Badis Y."/>
            <person name="Brodie J."/>
            <person name="Cao Y."/>
            <person name="Collen J."/>
            <person name="Dittami S.M."/>
            <person name="Gachon C.M."/>
            <person name="Green B.R."/>
            <person name="Karpowicz S."/>
            <person name="Kim J.W."/>
            <person name="Kudahl U."/>
            <person name="Lin S."/>
            <person name="Michel G."/>
            <person name="Mittag M."/>
            <person name="Olson B.J."/>
            <person name="Pangilinan J."/>
            <person name="Peng Y."/>
            <person name="Qiu H."/>
            <person name="Shu S."/>
            <person name="Singer J.T."/>
            <person name="Smith A.G."/>
            <person name="Sprecher B.N."/>
            <person name="Wagner V."/>
            <person name="Wang W."/>
            <person name="Wang Z.-Y."/>
            <person name="Yan J."/>
            <person name="Yarish C."/>
            <person name="Zoeuner-Riek S."/>
            <person name="Zhuang Y."/>
            <person name="Zou Y."/>
            <person name="Lindquist E.A."/>
            <person name="Grimwood J."/>
            <person name="Barry K."/>
            <person name="Rokhsar D.S."/>
            <person name="Schmutz J."/>
            <person name="Stiller J.W."/>
            <person name="Grossman A.R."/>
            <person name="Prochnik S.E."/>
        </authorList>
    </citation>
    <scope>NUCLEOTIDE SEQUENCE [LARGE SCALE GENOMIC DNA]</scope>
    <source>
        <strain evidence="1">4086291</strain>
    </source>
</reference>
<proteinExistence type="predicted"/>
<evidence type="ECO:0000313" key="2">
    <source>
        <dbReference type="Proteomes" id="UP000218209"/>
    </source>
</evidence>
<gene>
    <name evidence="1" type="ORF">BU14_2730s0001</name>
</gene>